<dbReference type="RefSeq" id="WP_142766167.1">
    <property type="nucleotide sequence ID" value="NZ_CP041356.1"/>
</dbReference>
<sequence>MNQNKNYKRNSLKILTIAMTILMGGQPALAAYRPYRRKDEEDAIHFLQSLAEDEAGMNSFAHEILEDIELFDTNFGVSVGIDGPFQLGTEDLAPPTLTGGRWLVLLNPYFDSEEDESETNLRLIWAYAARDEESQKFLLVSPSWESPEIPRQFEELFQMANPDWDRDVHGWNPVFDEDNPTAGLANPQTIYTTVSNVSWTPPVWDPDWDIEQSDDIDLDKLELDGETPAGGYYDEDENRIHENSNDDWIMTWDAKALSQNGNFRELLIHLFGTIAAEANLDITSGDREEALNSWATDPNNEQAIVDFVLSHFIINADIDDETGESRPVMRSVPATGEDKITHYVANEQSDDGTRQRLTVEEFNALSPAEQSNFTAMTQVPIIIYYDVNDSPFDDKDNFSPEGYPIDGNLKNWDPENWPGATWSFHQIYDEDGAPTLLGEHPLYHTEQRLNITFQNNPEARNGALTESQIDVLDKRLDYMDVYEEFRFGNKERVGNIVQNVSLHSFRTSGTLENLHNDEYRNEHNALNAPSRAALLDEIKEAHGADAANVFKVNARRYYAHLRSPGYSLGPSLAIMGGFGMVGERETNVDEAHYTRYIKMMIDPTVIDVDGEITYLTKDDVKELSAEDTANGYFFDSDGNLWYSMANGEEIQVPSQVPLQLTANQIIGAYLEEQKAQGKLDNEELETLRTEMTKLLEKIANGEEAYLPEFTFTQASLDFLASPEGGRVIFTPLWEEIILGDGENTGLNATGIYLAEQINRKVSGPYNQGMFGSINGLGGYTENPANGLIAITGWIASGLGSSGNWRIVGKNILTDDLTEKTWSNLSGSIAMWSTTGTQDNNIHYLLNTMSESDTLTIALPRTSYNSGFASTADFVIPEIEGVTPGADNDLMFLTIRRNNEGNRNAMIASGVLELGRHESDSHLAQSFIWQKYTVSVTQQKEDLFAFVSYSTAVPEGLLHDIRFATMTFMEGATFGEEGAFELLEQEPPPPEEDDDNGNNNGNVPPLDGGNDGNGENGQNNNGGTPPNGDSEQNDNGDITPNGDNEQNGSGKDNGNEDVNDGAEDNDDNSANGDNDTNINGLITGAENIDLPQTGTATSALGLAGLATLGVATTALVGKKRNKDRKNTKK</sequence>
<keyword evidence="1" id="KW-0134">Cell wall</keyword>
<dbReference type="AlphaFoldDB" id="A0A514Z7U0"/>
<evidence type="ECO:0000256" key="5">
    <source>
        <dbReference type="SAM" id="Coils"/>
    </source>
</evidence>
<dbReference type="Proteomes" id="UP000315128">
    <property type="component" value="Chromosome"/>
</dbReference>
<evidence type="ECO:0000256" key="3">
    <source>
        <dbReference type="ARBA" id="ARBA00022729"/>
    </source>
</evidence>
<feature type="domain" description="Gram-positive cocci surface proteins LPxTG" evidence="8">
    <location>
        <begin position="1089"/>
        <end position="1127"/>
    </location>
</feature>
<evidence type="ECO:0000259" key="8">
    <source>
        <dbReference type="PROSITE" id="PS50847"/>
    </source>
</evidence>
<keyword evidence="7" id="KW-0472">Membrane</keyword>
<dbReference type="PROSITE" id="PS50847">
    <property type="entry name" value="GRAM_POS_ANCHORING"/>
    <property type="match status" value="1"/>
</dbReference>
<evidence type="ECO:0000256" key="7">
    <source>
        <dbReference type="SAM" id="Phobius"/>
    </source>
</evidence>
<evidence type="ECO:0000313" key="9">
    <source>
        <dbReference type="EMBL" id="QDK70567.1"/>
    </source>
</evidence>
<keyword evidence="10" id="KW-1185">Reference proteome</keyword>
<feature type="compositionally biased region" description="Acidic residues" evidence="6">
    <location>
        <begin position="1054"/>
        <end position="1066"/>
    </location>
</feature>
<feature type="compositionally biased region" description="Low complexity" evidence="6">
    <location>
        <begin position="1015"/>
        <end position="1028"/>
    </location>
</feature>
<organism evidence="9 10">
    <name type="scientific">Lactococcus protaetiae</name>
    <dbReference type="NCBI Taxonomy" id="2592653"/>
    <lineage>
        <taxon>Bacteria</taxon>
        <taxon>Bacillati</taxon>
        <taxon>Bacillota</taxon>
        <taxon>Bacilli</taxon>
        <taxon>Lactobacillales</taxon>
        <taxon>Streptococcaceae</taxon>
        <taxon>Lactococcus</taxon>
    </lineage>
</organism>
<feature type="transmembrane region" description="Helical" evidence="7">
    <location>
        <begin position="1095"/>
        <end position="1115"/>
    </location>
</feature>
<keyword evidence="7" id="KW-0812">Transmembrane</keyword>
<keyword evidence="5" id="KW-0175">Coiled coil</keyword>
<proteinExistence type="predicted"/>
<feature type="compositionally biased region" description="Low complexity" evidence="6">
    <location>
        <begin position="996"/>
        <end position="1007"/>
    </location>
</feature>
<feature type="region of interest" description="Disordered" evidence="6">
    <location>
        <begin position="983"/>
        <end position="1080"/>
    </location>
</feature>
<protein>
    <submittedName>
        <fullName evidence="9">LPXTG cell wall anchor domain-containing protein</fullName>
    </submittedName>
</protein>
<dbReference type="OrthoDB" id="9772095at2"/>
<keyword evidence="2" id="KW-0964">Secreted</keyword>
<dbReference type="NCBIfam" id="TIGR01167">
    <property type="entry name" value="LPXTG_anchor"/>
    <property type="match status" value="1"/>
</dbReference>
<keyword evidence="7" id="KW-1133">Transmembrane helix</keyword>
<keyword evidence="4" id="KW-0572">Peptidoglycan-anchor</keyword>
<feature type="compositionally biased region" description="Polar residues" evidence="6">
    <location>
        <begin position="1032"/>
        <end position="1051"/>
    </location>
</feature>
<evidence type="ECO:0000256" key="2">
    <source>
        <dbReference type="ARBA" id="ARBA00022525"/>
    </source>
</evidence>
<accession>A0A514Z7U0</accession>
<reference evidence="9 10" key="1">
    <citation type="submission" date="2019-07" db="EMBL/GenBank/DDBJ databases">
        <title>Genome sequencing of KACC 19320.</title>
        <authorList>
            <person name="Heo J."/>
            <person name="Kim S.-J."/>
            <person name="Kim J.-S."/>
            <person name="Hong S.-B."/>
            <person name="Kwon S.-W."/>
        </authorList>
    </citation>
    <scope>NUCLEOTIDE SEQUENCE [LARGE SCALE GENOMIC DNA]</scope>
    <source>
        <strain evidence="9 10">KACC 19320</strain>
    </source>
</reference>
<keyword evidence="3" id="KW-0732">Signal</keyword>
<feature type="compositionally biased region" description="Low complexity" evidence="6">
    <location>
        <begin position="1067"/>
        <end position="1076"/>
    </location>
</feature>
<dbReference type="EMBL" id="CP041356">
    <property type="protein sequence ID" value="QDK70567.1"/>
    <property type="molecule type" value="Genomic_DNA"/>
</dbReference>
<dbReference type="Pfam" id="PF00746">
    <property type="entry name" value="Gram_pos_anchor"/>
    <property type="match status" value="1"/>
</dbReference>
<evidence type="ECO:0000256" key="4">
    <source>
        <dbReference type="ARBA" id="ARBA00023088"/>
    </source>
</evidence>
<evidence type="ECO:0000256" key="6">
    <source>
        <dbReference type="SAM" id="MobiDB-lite"/>
    </source>
</evidence>
<dbReference type="KEGG" id="lack:FLP15_04485"/>
<dbReference type="InterPro" id="IPR019931">
    <property type="entry name" value="LPXTG_anchor"/>
</dbReference>
<feature type="coiled-coil region" evidence="5">
    <location>
        <begin position="670"/>
        <end position="704"/>
    </location>
</feature>
<name>A0A514Z7U0_9LACT</name>
<evidence type="ECO:0000256" key="1">
    <source>
        <dbReference type="ARBA" id="ARBA00022512"/>
    </source>
</evidence>
<evidence type="ECO:0000313" key="10">
    <source>
        <dbReference type="Proteomes" id="UP000315128"/>
    </source>
</evidence>
<gene>
    <name evidence="9" type="ORF">FLP15_04485</name>
</gene>